<reference evidence="3 4" key="1">
    <citation type="submission" date="2019-05" db="EMBL/GenBank/DDBJ databases">
        <title>Draft genome sequence of Actinomadura geliboluensis A8036.</title>
        <authorList>
            <person name="Saricaoglu S."/>
            <person name="Isik K."/>
        </authorList>
    </citation>
    <scope>NUCLEOTIDE SEQUENCE [LARGE SCALE GENOMIC DNA]</scope>
    <source>
        <strain evidence="3 4">A8036</strain>
    </source>
</reference>
<dbReference type="AlphaFoldDB" id="A0A5S4H640"/>
<evidence type="ECO:0000256" key="1">
    <source>
        <dbReference type="SAM" id="MobiDB-lite"/>
    </source>
</evidence>
<name>A0A5S4H640_9ACTN</name>
<dbReference type="SUPFAM" id="SSF50370">
    <property type="entry name" value="Ricin B-like lectins"/>
    <property type="match status" value="1"/>
</dbReference>
<dbReference type="Proteomes" id="UP000305238">
    <property type="component" value="Unassembled WGS sequence"/>
</dbReference>
<protein>
    <submittedName>
        <fullName evidence="3">Uncharacterized protein</fullName>
    </submittedName>
</protein>
<keyword evidence="2" id="KW-0812">Transmembrane</keyword>
<feature type="transmembrane region" description="Helical" evidence="2">
    <location>
        <begin position="119"/>
        <end position="139"/>
    </location>
</feature>
<dbReference type="Gene3D" id="2.80.10.50">
    <property type="match status" value="1"/>
</dbReference>
<dbReference type="OrthoDB" id="3463765at2"/>
<feature type="compositionally biased region" description="Basic residues" evidence="1">
    <location>
        <begin position="99"/>
        <end position="117"/>
    </location>
</feature>
<dbReference type="PROSITE" id="PS50231">
    <property type="entry name" value="RICIN_B_LECTIN"/>
    <property type="match status" value="1"/>
</dbReference>
<feature type="region of interest" description="Disordered" evidence="1">
    <location>
        <begin position="144"/>
        <end position="163"/>
    </location>
</feature>
<keyword evidence="2" id="KW-0472">Membrane</keyword>
<dbReference type="EMBL" id="VCKZ01000046">
    <property type="protein sequence ID" value="TMR40693.1"/>
    <property type="molecule type" value="Genomic_DNA"/>
</dbReference>
<accession>A0A5S4H640</accession>
<feature type="region of interest" description="Disordered" evidence="1">
    <location>
        <begin position="261"/>
        <end position="281"/>
    </location>
</feature>
<proteinExistence type="predicted"/>
<comment type="caution">
    <text evidence="3">The sequence shown here is derived from an EMBL/GenBank/DDBJ whole genome shotgun (WGS) entry which is preliminary data.</text>
</comment>
<organism evidence="3 4">
    <name type="scientific">Actinomadura geliboluensis</name>
    <dbReference type="NCBI Taxonomy" id="882440"/>
    <lineage>
        <taxon>Bacteria</taxon>
        <taxon>Bacillati</taxon>
        <taxon>Actinomycetota</taxon>
        <taxon>Actinomycetes</taxon>
        <taxon>Streptosporangiales</taxon>
        <taxon>Thermomonosporaceae</taxon>
        <taxon>Actinomadura</taxon>
    </lineage>
</organism>
<evidence type="ECO:0000313" key="4">
    <source>
        <dbReference type="Proteomes" id="UP000305238"/>
    </source>
</evidence>
<feature type="region of interest" description="Disordered" evidence="1">
    <location>
        <begin position="73"/>
        <end position="119"/>
    </location>
</feature>
<gene>
    <name evidence="3" type="ORF">ETD96_09475</name>
</gene>
<keyword evidence="4" id="KW-1185">Reference proteome</keyword>
<dbReference type="InterPro" id="IPR035992">
    <property type="entry name" value="Ricin_B-like_lectins"/>
</dbReference>
<evidence type="ECO:0000256" key="2">
    <source>
        <dbReference type="SAM" id="Phobius"/>
    </source>
</evidence>
<sequence length="329" mass="34913">MRALQRWSGLSLAELEARMGSAPVLLPEGLAGMLGGSKLPRREVVSAFISACGCVPEVQADWMRAYARISGTAPAPSPEAAFAPPPSREAPPEEPEKRARPRHRKPGGKRRQKRTRRSLSPLAAAPAFVTVAVIAVAMLTGSGDDSGKADGGHGGKRPTAAPPGTGWYAVQPETATSVGDCLAIFPDDQFAPTLSQDQCDEEDALQRFWLEPDSGGIYVIKAYTVKEQLWCLTLDAPSDGARLHLKACDKASKWQRFALQAAEPPSSGKAGDGTSQPVPLFELRPGETREKGMCVGIDSSHSGTVQAVHTACSKSAVWGYNFIQTVAPA</sequence>
<keyword evidence="2" id="KW-1133">Transmembrane helix</keyword>
<evidence type="ECO:0000313" key="3">
    <source>
        <dbReference type="EMBL" id="TMR40693.1"/>
    </source>
</evidence>